<evidence type="ECO:0000256" key="6">
    <source>
        <dbReference type="ARBA" id="ARBA00022771"/>
    </source>
</evidence>
<feature type="compositionally biased region" description="Basic and acidic residues" evidence="11">
    <location>
        <begin position="1050"/>
        <end position="1080"/>
    </location>
</feature>
<dbReference type="InterPro" id="IPR000571">
    <property type="entry name" value="Znf_CCCH"/>
</dbReference>
<dbReference type="GO" id="GO:0043488">
    <property type="term" value="P:regulation of mRNA stability"/>
    <property type="evidence" value="ECO:0007669"/>
    <property type="project" value="InterPro"/>
</dbReference>
<feature type="compositionally biased region" description="Basic and acidic residues" evidence="11">
    <location>
        <begin position="324"/>
        <end position="334"/>
    </location>
</feature>
<feature type="compositionally biased region" description="Polar residues" evidence="11">
    <location>
        <begin position="267"/>
        <end position="285"/>
    </location>
</feature>
<protein>
    <recommendedName>
        <fullName evidence="3">Zinc finger CCCH domain-containing protein 14</fullName>
    </recommendedName>
</protein>
<evidence type="ECO:0000256" key="4">
    <source>
        <dbReference type="ARBA" id="ARBA00022723"/>
    </source>
</evidence>
<dbReference type="SMART" id="SM00356">
    <property type="entry name" value="ZnF_C3H1"/>
    <property type="match status" value="3"/>
</dbReference>
<evidence type="ECO:0000313" key="15">
    <source>
        <dbReference type="Proteomes" id="UP000000673"/>
    </source>
</evidence>
<dbReference type="EnsemblMetazoa" id="ADAC009462-RA">
    <property type="protein sequence ID" value="ADAC009462-PA"/>
    <property type="gene ID" value="ADAC009462"/>
</dbReference>
<keyword evidence="15" id="KW-1185">Reference proteome</keyword>
<reference evidence="13" key="2">
    <citation type="submission" date="2010-05" db="EMBL/GenBank/DDBJ databases">
        <authorList>
            <person name="Almeida L.G."/>
            <person name="Nicolas M.F."/>
            <person name="Souza R.C."/>
            <person name="Vasconcelos A.T.R."/>
        </authorList>
    </citation>
    <scope>NUCLEOTIDE SEQUENCE</scope>
</reference>
<comment type="subcellular location">
    <subcellularLocation>
        <location evidence="1">Nucleus</location>
    </subcellularLocation>
</comment>
<feature type="compositionally biased region" description="Basic and acidic residues" evidence="11">
    <location>
        <begin position="904"/>
        <end position="916"/>
    </location>
</feature>
<accession>W5J6C8</accession>
<feature type="zinc finger region" description="C3H1-type" evidence="9">
    <location>
        <begin position="1153"/>
        <end position="1173"/>
    </location>
</feature>
<dbReference type="FunFam" id="4.10.1000.30:FF:000001">
    <property type="entry name" value="Zinc finger CCCH domain-containing protein 14"/>
    <property type="match status" value="1"/>
</dbReference>
<evidence type="ECO:0000256" key="11">
    <source>
        <dbReference type="SAM" id="MobiDB-lite"/>
    </source>
</evidence>
<feature type="coiled-coil region" evidence="10">
    <location>
        <begin position="195"/>
        <end position="225"/>
    </location>
</feature>
<gene>
    <name evidence="13" type="ORF">AND_009462</name>
</gene>
<evidence type="ECO:0000256" key="1">
    <source>
        <dbReference type="ARBA" id="ARBA00004123"/>
    </source>
</evidence>
<sequence length="1284" mass="141331">MDSLGTEIGQKMRSAVKAKLIELGTGSASGYIDDELPDYVMIMVANKRSRQQMVDDLSLFLGAQTEVFVNWLHQVLQKLQEVTLPASVAAKTMKDSSKKKSSSEKPRKDKKGKRREASSERAAALSDDVGDKTPPRPSTATAPLAGGSITEVFANQYIEKAKKTLEVDASAAPPVKKATVTPVTSITDIATATVLQKHQKELKELEEIQQRINAAKQHLKSLGTEIPDDDDADFLLLKANDDDLLPEGTRSKPSSSSATGNSSSAATHNQATTKQRQRITMETTEPPSKAATTSRSTTPPPAPATAKPPSTVSTTSPTTASKRSVHERLGDKGNDVATGAQEPVGSSATKKQATESTTNSGRSPAKNTIISLSAHRREEREIYVPLFRRKEPPSSSVEPSKPRTARPDSHPARPDSHSARGRSRERTARAKTPPAPPPVTVPSVAARRLSRERRLGPAPPRSIVDVPGRDRDRDRRPSSRDRRPSSRDRRSRSPVRASERRDRSKNGCEPAPSTVRSRIGSRVIVLPPKPDYNEDVVEVPVASVIKVQPRPTIPKAKQPSKNLLLKAMAEAQRSTVANVRKRIDNTGAIGGDIGKGGTPFAPRIVENKPKLLIEIQGGASGHSEVEVEYEDDELMEENRRGEHAEEEELLPRRRPVYRNADHEPLGEDEEEEVHEVDIANQVLMEDSDGDDEFRQMLEGGDGCDEAAPEQSSADTGLEPIDDDDVDDVNNDGDGTKFVVTLDGAFKGKGSVEEPTDDSVVTGAASPSHTPPPPPATVPSQSTKARLSVKERIGLRRQPSQQQQQPPQRGRQSPAKDNKELEETLKKRKERFSEKLVVQPPPSSAPSQKQSPQVPPAGDGLIHRSSSPRGQRRSPKPKVPPAPASTSPRSSNSARDRTPSLSPEPPERRDRYNDYQRRPAQSRRRSAASPSPEPVRSSVRLSRSSRTTGTGGGASNSSPSHLNELLLQRTKELMDESVSSSPIYMSKTDYDRMEPASRKRKRVSPIQFDLTDEDERQESDDDYRERRSSRGRTDERQQQQQQQSGRGRSRQRGESEDRDRDRTTRESSSRRDHRERGESRGRTTSPGRKIKKLESSRKFDDIPPLLSAVSVSGGLDGKTGKGGSNVGNGAKERCKYFPSCRQGDACEFLHPSTPCKAFPGCKFGDKCLYLHPMCKYDQTCHRLDCNFMHSKGANASGVSAPPLASSVVPVQNYKTISAKPLPPLCKYYPHCSNTQCPFYHPKMCRFGRHCVNKVECNFYHYDLPPQELHESSSKDKFRWISPFSA</sequence>
<feature type="compositionally biased region" description="Basic and acidic residues" evidence="11">
    <location>
        <begin position="813"/>
        <end position="824"/>
    </location>
</feature>
<feature type="compositionally biased region" description="Basic and acidic residues" evidence="11">
    <location>
        <begin position="405"/>
        <end position="428"/>
    </location>
</feature>
<feature type="compositionally biased region" description="Basic and acidic residues" evidence="11">
    <location>
        <begin position="467"/>
        <end position="488"/>
    </location>
</feature>
<feature type="compositionally biased region" description="Basic and acidic residues" evidence="11">
    <location>
        <begin position="497"/>
        <end position="506"/>
    </location>
</feature>
<dbReference type="Pfam" id="PF14608">
    <property type="entry name" value="zf-CCCH_2"/>
    <property type="match status" value="3"/>
</dbReference>
<feature type="compositionally biased region" description="Basic and acidic residues" evidence="11">
    <location>
        <begin position="987"/>
        <end position="996"/>
    </location>
</feature>
<feature type="zinc finger region" description="C3H1-type" evidence="9">
    <location>
        <begin position="1127"/>
        <end position="1152"/>
    </location>
</feature>
<dbReference type="eggNOG" id="KOG3702">
    <property type="taxonomic scope" value="Eukaryota"/>
</dbReference>
<organism evidence="13">
    <name type="scientific">Anopheles darlingi</name>
    <name type="common">Mosquito</name>
    <dbReference type="NCBI Taxonomy" id="43151"/>
    <lineage>
        <taxon>Eukaryota</taxon>
        <taxon>Metazoa</taxon>
        <taxon>Ecdysozoa</taxon>
        <taxon>Arthropoda</taxon>
        <taxon>Hexapoda</taxon>
        <taxon>Insecta</taxon>
        <taxon>Pterygota</taxon>
        <taxon>Neoptera</taxon>
        <taxon>Endopterygota</taxon>
        <taxon>Diptera</taxon>
        <taxon>Nematocera</taxon>
        <taxon>Culicoidea</taxon>
        <taxon>Culicidae</taxon>
        <taxon>Anophelinae</taxon>
        <taxon>Anopheles</taxon>
    </lineage>
</organism>
<evidence type="ECO:0000313" key="13">
    <source>
        <dbReference type="EMBL" id="ETN58948.1"/>
    </source>
</evidence>
<dbReference type="VEuPathDB" id="VectorBase:ADAR2_008140"/>
<feature type="compositionally biased region" description="Low complexity" evidence="11">
    <location>
        <begin position="883"/>
        <end position="892"/>
    </location>
</feature>
<dbReference type="OMA" id="ACEFLHP"/>
<dbReference type="GO" id="GO:0005737">
    <property type="term" value="C:cytoplasm"/>
    <property type="evidence" value="ECO:0007669"/>
    <property type="project" value="TreeGrafter"/>
</dbReference>
<keyword evidence="6 9" id="KW-0863">Zinc-finger</keyword>
<keyword evidence="7 9" id="KW-0862">Zinc</keyword>
<evidence type="ECO:0000256" key="10">
    <source>
        <dbReference type="SAM" id="Coils"/>
    </source>
</evidence>
<dbReference type="GO" id="GO:0005634">
    <property type="term" value="C:nucleus"/>
    <property type="evidence" value="ECO:0007669"/>
    <property type="project" value="UniProtKB-SubCell"/>
</dbReference>
<dbReference type="VEuPathDB" id="VectorBase:ADAC009462"/>
<keyword evidence="8" id="KW-0539">Nucleus</keyword>
<feature type="compositionally biased region" description="Low complexity" evidence="11">
    <location>
        <begin position="304"/>
        <end position="322"/>
    </location>
</feature>
<evidence type="ECO:0000313" key="14">
    <source>
        <dbReference type="EnsemblMetazoa" id="ADAC009462-PA"/>
    </source>
</evidence>
<reference evidence="14" key="4">
    <citation type="submission" date="2015-06" db="UniProtKB">
        <authorList>
            <consortium name="EnsemblMetazoa"/>
        </authorList>
    </citation>
    <scope>IDENTIFICATION</scope>
</reference>
<dbReference type="GO" id="GO:0008143">
    <property type="term" value="F:poly(A) binding"/>
    <property type="evidence" value="ECO:0007669"/>
    <property type="project" value="InterPro"/>
</dbReference>
<dbReference type="PANTHER" id="PTHR14738">
    <property type="entry name" value="ZINC FINGER CCCH DOMAIN-CONTAINING PROTEIN 14"/>
    <property type="match status" value="1"/>
</dbReference>
<feature type="domain" description="C3H1-type" evidence="12">
    <location>
        <begin position="1127"/>
        <end position="1152"/>
    </location>
</feature>
<feature type="compositionally biased region" description="Acidic residues" evidence="11">
    <location>
        <begin position="1009"/>
        <end position="1021"/>
    </location>
</feature>
<feature type="compositionally biased region" description="Basic and acidic residues" evidence="11">
    <location>
        <begin position="1022"/>
        <end position="1036"/>
    </location>
</feature>
<dbReference type="PROSITE" id="PS50103">
    <property type="entry name" value="ZF_C3H1"/>
    <property type="match status" value="2"/>
</dbReference>
<dbReference type="STRING" id="43151.W5J6C8"/>
<evidence type="ECO:0000256" key="8">
    <source>
        <dbReference type="ARBA" id="ARBA00023242"/>
    </source>
</evidence>
<dbReference type="Gene3D" id="1.20.1390.10">
    <property type="entry name" value="PWI domain"/>
    <property type="match status" value="1"/>
</dbReference>
<dbReference type="EMBL" id="ADMH02002109">
    <property type="protein sequence ID" value="ETN58948.1"/>
    <property type="molecule type" value="Genomic_DNA"/>
</dbReference>
<feature type="compositionally biased region" description="Low complexity" evidence="11">
    <location>
        <begin position="286"/>
        <end position="297"/>
    </location>
</feature>
<dbReference type="GO" id="GO:0008270">
    <property type="term" value="F:zinc ion binding"/>
    <property type="evidence" value="ECO:0007669"/>
    <property type="project" value="UniProtKB-KW"/>
</dbReference>
<feature type="compositionally biased region" description="Acidic residues" evidence="11">
    <location>
        <begin position="719"/>
        <end position="730"/>
    </location>
</feature>
<feature type="compositionally biased region" description="Polar residues" evidence="11">
    <location>
        <begin position="344"/>
        <end position="371"/>
    </location>
</feature>
<feature type="compositionally biased region" description="Basic and acidic residues" evidence="11">
    <location>
        <begin position="375"/>
        <end position="392"/>
    </location>
</feature>
<feature type="region of interest" description="Disordered" evidence="11">
    <location>
        <begin position="89"/>
        <end position="144"/>
    </location>
</feature>
<keyword evidence="5" id="KW-0677">Repeat</keyword>
<dbReference type="Gene3D" id="4.10.1000.30">
    <property type="match status" value="2"/>
</dbReference>
<feature type="region of interest" description="Disordered" evidence="11">
    <location>
        <begin position="630"/>
        <end position="1097"/>
    </location>
</feature>
<name>W5J6C8_ANODA</name>
<reference evidence="13 15" key="1">
    <citation type="journal article" date="2010" name="BMC Genomics">
        <title>Combination of measures distinguishes pre-miRNAs from other stem-loops in the genome of the newly sequenced Anopheles darlingi.</title>
        <authorList>
            <person name="Mendes N.D."/>
            <person name="Freitas A.T."/>
            <person name="Vasconcelos A.T."/>
            <person name="Sagot M.F."/>
        </authorList>
    </citation>
    <scope>NUCLEOTIDE SEQUENCE</scope>
</reference>
<feature type="compositionally biased region" description="Low complexity" evidence="11">
    <location>
        <begin position="926"/>
        <end position="947"/>
    </location>
</feature>
<dbReference type="FunCoup" id="W5J6C8">
    <property type="interactions" value="415"/>
</dbReference>
<proteinExistence type="inferred from homology"/>
<evidence type="ECO:0000256" key="5">
    <source>
        <dbReference type="ARBA" id="ARBA00022737"/>
    </source>
</evidence>
<evidence type="ECO:0000256" key="9">
    <source>
        <dbReference type="PROSITE-ProRule" id="PRU00723"/>
    </source>
</evidence>
<dbReference type="PANTHER" id="PTHR14738:SF29">
    <property type="entry name" value="ZINC FINGER CCCH DOMAIN-CONTAINING PROTEIN 14"/>
    <property type="match status" value="1"/>
</dbReference>
<dbReference type="InterPro" id="IPR040366">
    <property type="entry name" value="Nab2/ZC3H14"/>
</dbReference>
<comment type="similarity">
    <text evidence="2">Belongs to the ZC3H14 family.</text>
</comment>
<keyword evidence="4 9" id="KW-0479">Metal-binding</keyword>
<keyword evidence="10" id="KW-0175">Coiled coil</keyword>
<feature type="compositionally biased region" description="Basic and acidic residues" evidence="11">
    <location>
        <begin position="92"/>
        <end position="107"/>
    </location>
</feature>
<evidence type="ECO:0000259" key="12">
    <source>
        <dbReference type="PROSITE" id="PS50103"/>
    </source>
</evidence>
<dbReference type="Proteomes" id="UP000000673">
    <property type="component" value="Unassembled WGS sequence"/>
</dbReference>
<feature type="region of interest" description="Disordered" evidence="11">
    <location>
        <begin position="241"/>
        <end position="516"/>
    </location>
</feature>
<evidence type="ECO:0000256" key="7">
    <source>
        <dbReference type="ARBA" id="ARBA00022833"/>
    </source>
</evidence>
<evidence type="ECO:0000256" key="3">
    <source>
        <dbReference type="ARBA" id="ARBA00015071"/>
    </source>
</evidence>
<feature type="compositionally biased region" description="Low complexity" evidence="11">
    <location>
        <begin position="251"/>
        <end position="266"/>
    </location>
</feature>
<reference evidence="13" key="3">
    <citation type="journal article" date="2013" name="Nucleic Acids Res.">
        <title>The genome of Anopheles darlingi, the main neotropical malaria vector.</title>
        <authorList>
            <person name="Marinotti O."/>
            <person name="Cerqueira G.C."/>
            <person name="de Almeida L.G."/>
            <person name="Ferro M.I."/>
            <person name="Loreto E.L."/>
            <person name="Zaha A."/>
            <person name="Teixeira S.M."/>
            <person name="Wespiser A.R."/>
            <person name="Almeida E Silva A."/>
            <person name="Schlindwein A.D."/>
            <person name="Pacheco A.C."/>
            <person name="Silva A.L."/>
            <person name="Graveley B.R."/>
            <person name="Walenz B.P."/>
            <person name="Lima Bde A."/>
            <person name="Ribeiro C.A."/>
            <person name="Nunes-Silva C.G."/>
            <person name="de Carvalho C.R."/>
            <person name="Soares C.M."/>
            <person name="de Menezes C.B."/>
            <person name="Matiolli C."/>
            <person name="Caffrey D."/>
            <person name="Araujo D.A."/>
            <person name="de Oliveira D.M."/>
            <person name="Golenbock D."/>
            <person name="Grisard E.C."/>
            <person name="Fantinatti-Garboggini F."/>
            <person name="de Carvalho F.M."/>
            <person name="Barcellos F.G."/>
            <person name="Prosdocimi F."/>
            <person name="May G."/>
            <person name="Azevedo Junior G.M."/>
            <person name="Guimaraes G.M."/>
            <person name="Goldman G.H."/>
            <person name="Padilha I.Q."/>
            <person name="Batista Jda S."/>
            <person name="Ferro J.A."/>
            <person name="Ribeiro J.M."/>
            <person name="Fietto J.L."/>
            <person name="Dabbas K.M."/>
            <person name="Cerdeira L."/>
            <person name="Agnez-Lima L.F."/>
            <person name="Brocchi M."/>
            <person name="de Carvalho M.O."/>
            <person name="Teixeira Mde M."/>
            <person name="Diniz Maia Mde M."/>
            <person name="Goldman M.H."/>
            <person name="Cruz Schneider M.P."/>
            <person name="Felipe M.S."/>
            <person name="Hungria M."/>
            <person name="Nicolas M.F."/>
            <person name="Pereira M."/>
            <person name="Montes M.A."/>
            <person name="Cantao M.E."/>
            <person name="Vincentz M."/>
            <person name="Rafael M.S."/>
            <person name="Silverman N."/>
            <person name="Stoco P.H."/>
            <person name="Souza R.C."/>
            <person name="Vicentini R."/>
            <person name="Gazzinelli R.T."/>
            <person name="Neves Rde O."/>
            <person name="Silva R."/>
            <person name="Astolfi-Filho S."/>
            <person name="Maciel T.E."/>
            <person name="Urmenyi T.P."/>
            <person name="Tadei W.P."/>
            <person name="Camargo E.P."/>
            <person name="de Vasconcelos A.T."/>
        </authorList>
    </citation>
    <scope>NUCLEOTIDE SEQUENCE</scope>
</reference>
<evidence type="ECO:0000256" key="2">
    <source>
        <dbReference type="ARBA" id="ARBA00008423"/>
    </source>
</evidence>
<feature type="compositionally biased region" description="Low complexity" evidence="11">
    <location>
        <begin position="795"/>
        <end position="812"/>
    </location>
</feature>
<dbReference type="HOGENOM" id="CLU_006552_0_0_1"/>
<feature type="domain" description="C3H1-type" evidence="12">
    <location>
        <begin position="1153"/>
        <end position="1173"/>
    </location>
</feature>